<proteinExistence type="predicted"/>
<protein>
    <submittedName>
        <fullName evidence="3">Uncharacterized protein</fullName>
    </submittedName>
</protein>
<name>E6QGI7_9ZZZZ</name>
<comment type="caution">
    <text evidence="3">The sequence shown here is derived from an EMBL/GenBank/DDBJ whole genome shotgun (WGS) entry which is preliminary data.</text>
</comment>
<evidence type="ECO:0000256" key="2">
    <source>
        <dbReference type="ARBA" id="ARBA00022638"/>
    </source>
</evidence>
<sequence length="175" mass="18898">MMNLRHRTGLGIGGFSRSLGGVQLSVVRFFVLVNMAFNMGIDGLLEFHEMLSALQQGNYEAAAQAMENSLWYWSNSGGPAALAGQIDMVRRGIAEGLVESAAIVELKARRQRDHQLRHAGIALQIDILVLDAAPEPLHKDVVQGPTATIHADLDTMPLEHTREGFGGELAAAGTR</sequence>
<dbReference type="Gene3D" id="1.10.530.40">
    <property type="match status" value="1"/>
</dbReference>
<dbReference type="AlphaFoldDB" id="E6QGI7"/>
<accession>E6QGI7</accession>
<gene>
    <name evidence="3" type="ORF">CARN5_0146</name>
</gene>
<organism evidence="3">
    <name type="scientific">mine drainage metagenome</name>
    <dbReference type="NCBI Taxonomy" id="410659"/>
    <lineage>
        <taxon>unclassified sequences</taxon>
        <taxon>metagenomes</taxon>
        <taxon>ecological metagenomes</taxon>
    </lineage>
</organism>
<dbReference type="EMBL" id="CABP01000170">
    <property type="protein sequence ID" value="CBI06348.1"/>
    <property type="molecule type" value="Genomic_DNA"/>
</dbReference>
<dbReference type="GO" id="GO:0003796">
    <property type="term" value="F:lysozyme activity"/>
    <property type="evidence" value="ECO:0007669"/>
    <property type="project" value="InterPro"/>
</dbReference>
<keyword evidence="1" id="KW-0929">Antimicrobial</keyword>
<dbReference type="GO" id="GO:0042742">
    <property type="term" value="P:defense response to bacterium"/>
    <property type="evidence" value="ECO:0007669"/>
    <property type="project" value="UniProtKB-KW"/>
</dbReference>
<evidence type="ECO:0000256" key="1">
    <source>
        <dbReference type="ARBA" id="ARBA00022529"/>
    </source>
</evidence>
<dbReference type="GO" id="GO:0031640">
    <property type="term" value="P:killing of cells of another organism"/>
    <property type="evidence" value="ECO:0007669"/>
    <property type="project" value="UniProtKB-KW"/>
</dbReference>
<keyword evidence="2" id="KW-0081">Bacteriolytic enzyme</keyword>
<dbReference type="InterPro" id="IPR023346">
    <property type="entry name" value="Lysozyme-like_dom_sf"/>
</dbReference>
<evidence type="ECO:0000313" key="3">
    <source>
        <dbReference type="EMBL" id="CBI06348.1"/>
    </source>
</evidence>
<dbReference type="SUPFAM" id="SSF53955">
    <property type="entry name" value="Lysozyme-like"/>
    <property type="match status" value="1"/>
</dbReference>
<reference evidence="3" key="1">
    <citation type="submission" date="2009-10" db="EMBL/GenBank/DDBJ databases">
        <title>Diversity of trophic interactions inside an arsenic-rich microbial ecosystem.</title>
        <authorList>
            <person name="Bertin P.N."/>
            <person name="Heinrich-Salmeron A."/>
            <person name="Pelletier E."/>
            <person name="Goulhen-Chollet F."/>
            <person name="Arsene-Ploetze F."/>
            <person name="Gallien S."/>
            <person name="Calteau A."/>
            <person name="Vallenet D."/>
            <person name="Casiot C."/>
            <person name="Chane-Woon-Ming B."/>
            <person name="Giloteaux L."/>
            <person name="Barakat M."/>
            <person name="Bonnefoy V."/>
            <person name="Bruneel O."/>
            <person name="Chandler M."/>
            <person name="Cleiss J."/>
            <person name="Duran R."/>
            <person name="Elbaz-Poulichet F."/>
            <person name="Fonknechten N."/>
            <person name="Lauga B."/>
            <person name="Mornico D."/>
            <person name="Ortet P."/>
            <person name="Schaeffer C."/>
            <person name="Siguier P."/>
            <person name="Alexander Thil Smith A."/>
            <person name="Van Dorsselaer A."/>
            <person name="Weissenbach J."/>
            <person name="Medigue C."/>
            <person name="Le Paslier D."/>
        </authorList>
    </citation>
    <scope>NUCLEOTIDE SEQUENCE</scope>
</reference>
<dbReference type="InterPro" id="IPR023347">
    <property type="entry name" value="Lysozyme_dom_sf"/>
</dbReference>